<sequence>MKKLDKEKMKSILAGGEICLECAIGYYQVIIDGRCHCIPWE</sequence>
<dbReference type="Proteomes" id="UP001634154">
    <property type="component" value="Unassembled WGS sequence"/>
</dbReference>
<evidence type="ECO:0000313" key="4">
    <source>
        <dbReference type="Proteomes" id="UP001634154"/>
    </source>
</evidence>
<reference evidence="1 3" key="3">
    <citation type="journal article" date="2016" name="Genome Announc.">
        <title>Draft Genome Sequence of a Biocontrol Rhizobacterium, Chryseobacterium kwangjuense Strain KJ1R5, Isolated from Pepper (Capsicum annuum).</title>
        <authorList>
            <person name="Jeong J.J."/>
            <person name="Park H."/>
            <person name="Park B.H."/>
            <person name="Mannaa M."/>
            <person name="Sang M.K."/>
            <person name="Choi I.G."/>
            <person name="Kim K.D."/>
        </authorList>
    </citation>
    <scope>NUCLEOTIDE SEQUENCE [LARGE SCALE GENOMIC DNA]</scope>
    <source>
        <strain evidence="1 3">KJ1R5</strain>
    </source>
</reference>
<protein>
    <submittedName>
        <fullName evidence="1">GNAT family acetyltransferase</fullName>
    </submittedName>
</protein>
<evidence type="ECO:0000313" key="2">
    <source>
        <dbReference type="EMBL" id="MFN1218086.1"/>
    </source>
</evidence>
<proteinExistence type="predicted"/>
<keyword evidence="1" id="KW-0808">Transferase</keyword>
<evidence type="ECO:0000313" key="3">
    <source>
        <dbReference type="Proteomes" id="UP000070513"/>
    </source>
</evidence>
<dbReference type="RefSeq" id="WP_062651489.1">
    <property type="nucleotide sequence ID" value="NZ_JBJXVJ010000003.1"/>
</dbReference>
<keyword evidence="4" id="KW-1185">Reference proteome</keyword>
<accession>A0A135WE29</accession>
<gene>
    <name evidence="2" type="ORF">ACKW6Q_14035</name>
    <name evidence="1" type="ORF">AU378_12200</name>
</gene>
<dbReference type="AlphaFoldDB" id="A0A135WE29"/>
<dbReference type="EMBL" id="JBJXVJ010000003">
    <property type="protein sequence ID" value="MFN1218086.1"/>
    <property type="molecule type" value="Genomic_DNA"/>
</dbReference>
<dbReference type="OrthoDB" id="1264833at2"/>
<comment type="caution">
    <text evidence="1">The sequence shown here is derived from an EMBL/GenBank/DDBJ whole genome shotgun (WGS) entry which is preliminary data.</text>
</comment>
<dbReference type="GO" id="GO:0016740">
    <property type="term" value="F:transferase activity"/>
    <property type="evidence" value="ECO:0007669"/>
    <property type="project" value="UniProtKB-KW"/>
</dbReference>
<reference evidence="3" key="1">
    <citation type="submission" date="2015-12" db="EMBL/GenBank/DDBJ databases">
        <title>Genome sequence of a biocontrol rhizobacterium Chryseobacterium kwangjuense strain KJ1R5 isolated from pepper (Capsicum annuum L.).</title>
        <authorList>
            <person name="Jeong J.-J."/>
            <person name="Park H."/>
            <person name="Mannaa M."/>
            <person name="Sang M.K."/>
            <person name="Choi I.-G."/>
            <person name="Kim K.D."/>
        </authorList>
    </citation>
    <scope>NUCLEOTIDE SEQUENCE [LARGE SCALE GENOMIC DNA]</scope>
    <source>
        <strain evidence="3">KJ1R5</strain>
    </source>
</reference>
<evidence type="ECO:0000313" key="1">
    <source>
        <dbReference type="EMBL" id="KXH83178.1"/>
    </source>
</evidence>
<dbReference type="EMBL" id="LPUR01000011">
    <property type="protein sequence ID" value="KXH83178.1"/>
    <property type="molecule type" value="Genomic_DNA"/>
</dbReference>
<name>A0A135WE29_9FLAO</name>
<reference evidence="2 4" key="4">
    <citation type="submission" date="2024-12" db="EMBL/GenBank/DDBJ databases">
        <title>Draft genome sequence of Chryseobacterium kwangjuense AG447.</title>
        <authorList>
            <person name="Cheptsov V.S."/>
            <person name="Belov A."/>
            <person name="Zavarzina A.G."/>
        </authorList>
    </citation>
    <scope>NUCLEOTIDE SEQUENCE [LARGE SCALE GENOMIC DNA]</scope>
    <source>
        <strain evidence="2 4">AG447</strain>
    </source>
</reference>
<dbReference type="Proteomes" id="UP000070513">
    <property type="component" value="Unassembled WGS sequence"/>
</dbReference>
<reference evidence="1" key="2">
    <citation type="submission" date="2015-12" db="EMBL/GenBank/DDBJ databases">
        <authorList>
            <person name="Shamseldin A."/>
            <person name="Moawad H."/>
            <person name="Abd El-Rahim W.M."/>
            <person name="Sadowsky M.J."/>
        </authorList>
    </citation>
    <scope>NUCLEOTIDE SEQUENCE</scope>
    <source>
        <strain evidence="1">KJ1R5</strain>
    </source>
</reference>
<organism evidence="1 3">
    <name type="scientific">Chryseobacterium kwangjuense</name>
    <dbReference type="NCBI Taxonomy" id="267125"/>
    <lineage>
        <taxon>Bacteria</taxon>
        <taxon>Pseudomonadati</taxon>
        <taxon>Bacteroidota</taxon>
        <taxon>Flavobacteriia</taxon>
        <taxon>Flavobacteriales</taxon>
        <taxon>Weeksellaceae</taxon>
        <taxon>Chryseobacterium group</taxon>
        <taxon>Chryseobacterium</taxon>
    </lineage>
</organism>